<dbReference type="InterPro" id="IPR022928">
    <property type="entry name" value="RNA_2'-PTrans_KptA"/>
</dbReference>
<dbReference type="Proteomes" id="UP000766550">
    <property type="component" value="Unassembled WGS sequence"/>
</dbReference>
<keyword evidence="8" id="KW-1185">Reference proteome</keyword>
<dbReference type="GO" id="GO:0003950">
    <property type="term" value="F:NAD+ poly-ADP-ribosyltransferase activity"/>
    <property type="evidence" value="ECO:0007669"/>
    <property type="project" value="InterPro"/>
</dbReference>
<organism evidence="7 8">
    <name type="scientific">Haloarcula limicola</name>
    <dbReference type="NCBI Taxonomy" id="1429915"/>
    <lineage>
        <taxon>Archaea</taxon>
        <taxon>Methanobacteriati</taxon>
        <taxon>Methanobacteriota</taxon>
        <taxon>Stenosarchaea group</taxon>
        <taxon>Halobacteria</taxon>
        <taxon>Halobacteriales</taxon>
        <taxon>Haloarculaceae</taxon>
        <taxon>Haloarcula</taxon>
    </lineage>
</organism>
<dbReference type="SUPFAM" id="SSF56399">
    <property type="entry name" value="ADP-ribosylation"/>
    <property type="match status" value="1"/>
</dbReference>
<dbReference type="Pfam" id="PF01885">
    <property type="entry name" value="PTS_2-RNA"/>
    <property type="match status" value="1"/>
</dbReference>
<dbReference type="PANTHER" id="PTHR12684:SF2">
    <property type="entry name" value="TRNA 2'-PHOSPHOTRANSFERASE 1"/>
    <property type="match status" value="1"/>
</dbReference>
<reference evidence="7 8" key="1">
    <citation type="submission" date="2021-06" db="EMBL/GenBank/DDBJ databases">
        <title>New haloarchaea isolates fom saline soil.</title>
        <authorList>
            <person name="Duran-Viseras A."/>
            <person name="Sanchez-Porro C.S."/>
            <person name="Ventosa A."/>
        </authorList>
    </citation>
    <scope>NUCLEOTIDE SEQUENCE [LARGE SCALE GENOMIC DNA]</scope>
    <source>
        <strain evidence="7 8">JCM 183640</strain>
    </source>
</reference>
<evidence type="ECO:0000313" key="7">
    <source>
        <dbReference type="EMBL" id="MBV0925108.1"/>
    </source>
</evidence>
<dbReference type="RefSeq" id="WP_162317947.1">
    <property type="nucleotide sequence ID" value="NZ_JAHQXF010000002.1"/>
</dbReference>
<evidence type="ECO:0000256" key="5">
    <source>
        <dbReference type="HAMAP-Rule" id="MF_00299"/>
    </source>
</evidence>
<keyword evidence="3 5" id="KW-0520">NAD</keyword>
<dbReference type="HAMAP" id="MF_00299">
    <property type="entry name" value="KptA"/>
    <property type="match status" value="1"/>
</dbReference>
<keyword evidence="2 5" id="KW-0808">Transferase</keyword>
<dbReference type="Gene3D" id="3.20.170.30">
    <property type="match status" value="1"/>
</dbReference>
<dbReference type="EC" id="2.7.1.-" evidence="5"/>
<evidence type="ECO:0000256" key="4">
    <source>
        <dbReference type="ARBA" id="ARBA00025212"/>
    </source>
</evidence>
<feature type="region of interest" description="Disordered" evidence="6">
    <location>
        <begin position="95"/>
        <end position="115"/>
    </location>
</feature>
<dbReference type="GO" id="GO:0000215">
    <property type="term" value="F:tRNA 2'-phosphotransferase activity"/>
    <property type="evidence" value="ECO:0007669"/>
    <property type="project" value="TreeGrafter"/>
</dbReference>
<evidence type="ECO:0000313" key="8">
    <source>
        <dbReference type="Proteomes" id="UP000766550"/>
    </source>
</evidence>
<dbReference type="InterPro" id="IPR002745">
    <property type="entry name" value="Ptrans_KptA/Tpt1"/>
</dbReference>
<comment type="similarity">
    <text evidence="1 5">Belongs to the KptA/TPT1 family.</text>
</comment>
<dbReference type="OrthoDB" id="24376at2157"/>
<dbReference type="Gene3D" id="1.10.10.970">
    <property type="entry name" value="RNA 2'-phosphotransferase, Tpt1/KptA family, N-terminal domain"/>
    <property type="match status" value="1"/>
</dbReference>
<name>A0A8J8C7K3_9EURY</name>
<accession>A0A8J8C7K3</accession>
<feature type="region of interest" description="Disordered" evidence="6">
    <location>
        <begin position="203"/>
        <end position="234"/>
    </location>
</feature>
<sequence length="234" mass="25388">MPDDVRTCDDHGFFEGNSCPDCGTEGRLVLGGERRRQLSKFVSGALRHFPEDAGLELDAAGWTSFATLTTAVEGKYGWADREALAAVVATDPKGRFERTGGVDAQGDEAAGTRSDDADRIRAAYGHSVDVTLDATDDPVPATLYHGTAPRNLDAILDEGLKPMNRQQVHLSGSVEDALEVGRRHADDPVVLRVDAAAMRADGHTVTRRGRATYTTDRVPPRYLSQRDGERETPR</sequence>
<dbReference type="AlphaFoldDB" id="A0A8J8C7K3"/>
<dbReference type="GO" id="GO:0006388">
    <property type="term" value="P:tRNA splicing, via endonucleolytic cleavage and ligation"/>
    <property type="evidence" value="ECO:0007669"/>
    <property type="project" value="UniProtKB-UniRule"/>
</dbReference>
<dbReference type="EMBL" id="JAHQXF010000002">
    <property type="protein sequence ID" value="MBV0925108.1"/>
    <property type="molecule type" value="Genomic_DNA"/>
</dbReference>
<protein>
    <recommendedName>
        <fullName evidence="5">Probable RNA 2'-phosphotransferase</fullName>
        <ecNumber evidence="5">2.7.1.-</ecNumber>
    </recommendedName>
</protein>
<dbReference type="InterPro" id="IPR042080">
    <property type="entry name" value="RNA_2'-PTrans_N"/>
</dbReference>
<comment type="caution">
    <text evidence="7">The sequence shown here is derived from an EMBL/GenBank/DDBJ whole genome shotgun (WGS) entry which is preliminary data.</text>
</comment>
<evidence type="ECO:0000256" key="2">
    <source>
        <dbReference type="ARBA" id="ARBA00022679"/>
    </source>
</evidence>
<comment type="function">
    <text evidence="4 5">Removes the 2'-phosphate from RNA via an intermediate in which the phosphate is ADP-ribosylated by NAD followed by a presumed transesterification to release the RNA and generate ADP-ribose 1''-2''-cyclic phosphate (APPR&gt;P). May function as an ADP-ribosylase.</text>
</comment>
<dbReference type="PANTHER" id="PTHR12684">
    <property type="entry name" value="PUTATIVE PHOSPHOTRANSFERASE"/>
    <property type="match status" value="1"/>
</dbReference>
<evidence type="ECO:0000256" key="6">
    <source>
        <dbReference type="SAM" id="MobiDB-lite"/>
    </source>
</evidence>
<evidence type="ECO:0000256" key="3">
    <source>
        <dbReference type="ARBA" id="ARBA00023027"/>
    </source>
</evidence>
<proteinExistence type="inferred from homology"/>
<dbReference type="InterPro" id="IPR042081">
    <property type="entry name" value="RNA_2'-PTrans_C"/>
</dbReference>
<feature type="compositionally biased region" description="Basic and acidic residues" evidence="6">
    <location>
        <begin position="224"/>
        <end position="234"/>
    </location>
</feature>
<evidence type="ECO:0000256" key="1">
    <source>
        <dbReference type="ARBA" id="ARBA00009836"/>
    </source>
</evidence>
<gene>
    <name evidence="5" type="primary">kptA</name>
    <name evidence="7" type="ORF">KTS45_12965</name>
</gene>